<dbReference type="AlphaFoldDB" id="A0A1H7VJ52"/>
<dbReference type="RefSeq" id="WP_093882373.1">
    <property type="nucleotide sequence ID" value="NZ_FOBS01000004.1"/>
</dbReference>
<accession>A0A1H7VJ52</accession>
<dbReference type="InterPro" id="IPR008312">
    <property type="entry name" value="T6SS_TssB1"/>
</dbReference>
<gene>
    <name evidence="1" type="ORF">SAMN04489760_10415</name>
</gene>
<organism evidence="1 2">
    <name type="scientific">Syntrophus gentianae</name>
    <dbReference type="NCBI Taxonomy" id="43775"/>
    <lineage>
        <taxon>Bacteria</taxon>
        <taxon>Pseudomonadati</taxon>
        <taxon>Thermodesulfobacteriota</taxon>
        <taxon>Syntrophia</taxon>
        <taxon>Syntrophales</taxon>
        <taxon>Syntrophaceae</taxon>
        <taxon>Syntrophus</taxon>
    </lineage>
</organism>
<dbReference type="Proteomes" id="UP000198744">
    <property type="component" value="Unassembled WGS sequence"/>
</dbReference>
<dbReference type="PANTHER" id="PTHR35850">
    <property type="entry name" value="CYTOPLASMIC PROTEIN-RELATED"/>
    <property type="match status" value="1"/>
</dbReference>
<evidence type="ECO:0000313" key="2">
    <source>
        <dbReference type="Proteomes" id="UP000198744"/>
    </source>
</evidence>
<keyword evidence="2" id="KW-1185">Reference proteome</keyword>
<dbReference type="NCBIfam" id="TIGR03358">
    <property type="entry name" value="VI_chp_5"/>
    <property type="match status" value="1"/>
</dbReference>
<dbReference type="PANTHER" id="PTHR35850:SF2">
    <property type="entry name" value="TYPE VI SECRETION SYSTEM CONTRACTILE SHEATH SMALL SUBUNIT"/>
    <property type="match status" value="1"/>
</dbReference>
<dbReference type="STRING" id="43775.SAMN04489760_10415"/>
<dbReference type="EMBL" id="FOBS01000004">
    <property type="protein sequence ID" value="SEM09301.1"/>
    <property type="molecule type" value="Genomic_DNA"/>
</dbReference>
<protein>
    <submittedName>
        <fullName evidence="1">Type VI secretion system protein ImpB</fullName>
    </submittedName>
</protein>
<reference evidence="1 2" key="1">
    <citation type="submission" date="2016-10" db="EMBL/GenBank/DDBJ databases">
        <authorList>
            <person name="de Groot N.N."/>
        </authorList>
    </citation>
    <scope>NUCLEOTIDE SEQUENCE [LARGE SCALE GENOMIC DNA]</scope>
    <source>
        <strain evidence="1 2">DSM 8423</strain>
    </source>
</reference>
<proteinExistence type="predicted"/>
<dbReference type="Pfam" id="PF05591">
    <property type="entry name" value="T6SS_VipA"/>
    <property type="match status" value="1"/>
</dbReference>
<dbReference type="OrthoDB" id="9789942at2"/>
<name>A0A1H7VJ52_9BACT</name>
<sequence>MAIQDEIPKSRLTLRYKTEINGQPEDLSLPLRLMVEGDFSQGTSTDRKLDLEERRLRNLNGTNTDAVMKDMGMSLKFSVANKIDPENSDDMNVDIPIDSMRSFSPDEVAKHVPKLKGILQMKKLLEEVISNVDNRKEFRKLLNELMGNEEALAKMLEQLKSYESMKLPLGRK</sequence>
<evidence type="ECO:0000313" key="1">
    <source>
        <dbReference type="EMBL" id="SEM09301.1"/>
    </source>
</evidence>